<sequence length="158" mass="16783">MCAEECAVGTGGISMTLTFDGTVLVPAADPKDGKRTAEALTPHLDTDSRVVLVNVIEKGGGTIDKAPMEQRKEYANEIFEEARKPLVDSPATIESETLFGTDIVKTIFDAAGEHDADAVVFTARKGNRIAELLTGDVARRLVKEGTIPAVALPQVTTD</sequence>
<organism evidence="2 3">
    <name type="scientific">Natrialba magadii (strain ATCC 43099 / DSM 3394 / CCM 3739 / CIP 104546 / IAM 13178 / JCM 8861 / NBRC 102185 / NCIMB 2190 / MS3)</name>
    <name type="common">Natronobacterium magadii</name>
    <dbReference type="NCBI Taxonomy" id="547559"/>
    <lineage>
        <taxon>Archaea</taxon>
        <taxon>Methanobacteriati</taxon>
        <taxon>Methanobacteriota</taxon>
        <taxon>Stenosarchaea group</taxon>
        <taxon>Halobacteria</taxon>
        <taxon>Halobacteriales</taxon>
        <taxon>Natrialbaceae</taxon>
        <taxon>Natrialba</taxon>
    </lineage>
</organism>
<dbReference type="InterPro" id="IPR006016">
    <property type="entry name" value="UspA"/>
</dbReference>
<dbReference type="EMBL" id="AOHS01000007">
    <property type="protein sequence ID" value="ELY34396.1"/>
    <property type="molecule type" value="Genomic_DNA"/>
</dbReference>
<evidence type="ECO:0000259" key="1">
    <source>
        <dbReference type="Pfam" id="PF00582"/>
    </source>
</evidence>
<dbReference type="InterPro" id="IPR014729">
    <property type="entry name" value="Rossmann-like_a/b/a_fold"/>
</dbReference>
<comment type="caution">
    <text evidence="2">The sequence shown here is derived from an EMBL/GenBank/DDBJ whole genome shotgun (WGS) entry which is preliminary data.</text>
</comment>
<evidence type="ECO:0000313" key="3">
    <source>
        <dbReference type="Proteomes" id="UP000011543"/>
    </source>
</evidence>
<feature type="domain" description="UspA" evidence="1">
    <location>
        <begin position="22"/>
        <end position="151"/>
    </location>
</feature>
<evidence type="ECO:0000313" key="2">
    <source>
        <dbReference type="EMBL" id="ELY34396.1"/>
    </source>
</evidence>
<dbReference type="Gene3D" id="3.40.50.620">
    <property type="entry name" value="HUPs"/>
    <property type="match status" value="1"/>
</dbReference>
<dbReference type="Proteomes" id="UP000011543">
    <property type="component" value="Unassembled WGS sequence"/>
</dbReference>
<accession>L9VBJ6</accession>
<reference evidence="2 3" key="1">
    <citation type="journal article" date="2014" name="PLoS Genet.">
        <title>Phylogenetically driven sequencing of extremely halophilic archaea reveals strategies for static and dynamic osmo-response.</title>
        <authorList>
            <person name="Becker E.A."/>
            <person name="Seitzer P.M."/>
            <person name="Tritt A."/>
            <person name="Larsen D."/>
            <person name="Krusor M."/>
            <person name="Yao A.I."/>
            <person name="Wu D."/>
            <person name="Madern D."/>
            <person name="Eisen J.A."/>
            <person name="Darling A.E."/>
            <person name="Facciotti M.T."/>
        </authorList>
    </citation>
    <scope>NUCLEOTIDE SEQUENCE [LARGE SCALE GENOMIC DNA]</scope>
    <source>
        <strain evidence="3">ATCC 43099 / DSM 3394 / CCM 3739 / CIP 104546 / IAM 13178 / JCM 8861 / NBRC 102185 / NCIMB 2190 / MS3</strain>
    </source>
</reference>
<dbReference type="Pfam" id="PF00582">
    <property type="entry name" value="Usp"/>
    <property type="match status" value="1"/>
</dbReference>
<protein>
    <submittedName>
        <fullName evidence="2">UspA domain-containing protein</fullName>
    </submittedName>
</protein>
<dbReference type="AlphaFoldDB" id="L9VBJ6"/>
<gene>
    <name evidence="2" type="ORF">C500_00637</name>
</gene>
<dbReference type="PATRIC" id="fig|547559.17.peg.117"/>
<proteinExistence type="predicted"/>
<name>L9VBJ6_NATMM</name>
<dbReference type="SUPFAM" id="SSF52402">
    <property type="entry name" value="Adenine nucleotide alpha hydrolases-like"/>
    <property type="match status" value="1"/>
</dbReference>
<dbReference type="CDD" id="cd00293">
    <property type="entry name" value="USP-like"/>
    <property type="match status" value="1"/>
</dbReference>